<proteinExistence type="predicted"/>
<accession>A0ABQ0YW32</accession>
<dbReference type="EMBL" id="BLAH01000199">
    <property type="protein sequence ID" value="GES40494.1"/>
    <property type="molecule type" value="Genomic_DNA"/>
</dbReference>
<feature type="region of interest" description="Disordered" evidence="1">
    <location>
        <begin position="222"/>
        <end position="342"/>
    </location>
</feature>
<name>A0ABQ0YW32_9NOCA</name>
<sequence length="371" mass="41096">MRRAVDLCWPLHLSCTTHNTAGQGIVPGNPSNSARTDDNPPRKTSRARPVPVTLDLPHDAAVVPGCRLRPSGAPGAAATSPPPGGARRHHGCHRDEGRSPVSAAVCAQGLDVLQAGHDDRPEDARADVHRDLVRLLPDRRADGPADPQRTRRPGHAVPVQRAVQPAVHHARRHHAADVRDPDRVRVRELHPAAADRRARRRVPPAERVQLLAVPVRRLRRGLLPRHPGRRPGLRVDLLRSARGRPAQPRCRRKPVVRRSGRRRSRHHPRRGQHDHHGRVPACPRYDDVPDADLHLEHLHHDDSDPADLPAADRRVHGSAGRSRARRQHLRPGQRRGDALPAPVLVLRPPRGVCHRAAVLRHHLRGHSGVLA</sequence>
<feature type="compositionally biased region" description="Basic residues" evidence="1">
    <location>
        <begin position="322"/>
        <end position="333"/>
    </location>
</feature>
<evidence type="ECO:0000313" key="3">
    <source>
        <dbReference type="Proteomes" id="UP000325466"/>
    </source>
</evidence>
<comment type="caution">
    <text evidence="2">The sequence shown here is derived from an EMBL/GenBank/DDBJ whole genome shotgun (WGS) entry which is preliminary data.</text>
</comment>
<dbReference type="Proteomes" id="UP000325466">
    <property type="component" value="Unassembled WGS sequence"/>
</dbReference>
<feature type="compositionally biased region" description="Basic and acidic residues" evidence="1">
    <location>
        <begin position="284"/>
        <end position="303"/>
    </location>
</feature>
<feature type="region of interest" description="Disordered" evidence="1">
    <location>
        <begin position="137"/>
        <end position="177"/>
    </location>
</feature>
<evidence type="ECO:0000256" key="1">
    <source>
        <dbReference type="SAM" id="MobiDB-lite"/>
    </source>
</evidence>
<gene>
    <name evidence="2" type="ORF">RAJCM14343_5784</name>
</gene>
<feature type="region of interest" description="Disordered" evidence="1">
    <location>
        <begin position="19"/>
        <end position="97"/>
    </location>
</feature>
<evidence type="ECO:0000313" key="2">
    <source>
        <dbReference type="EMBL" id="GES40494.1"/>
    </source>
</evidence>
<feature type="compositionally biased region" description="Low complexity" evidence="1">
    <location>
        <begin position="156"/>
        <end position="167"/>
    </location>
</feature>
<feature type="compositionally biased region" description="Low complexity" evidence="1">
    <location>
        <begin position="70"/>
        <end position="79"/>
    </location>
</feature>
<reference evidence="2 3" key="1">
    <citation type="journal article" date="2018" name="Biodegradation">
        <title>1,4-Dioxane degradation characteristics of Rhodococcus aetherivorans JCM 14343.</title>
        <authorList>
            <person name="Inoue D."/>
            <person name="Tsunoda T."/>
            <person name="Yamamoto N."/>
            <person name="Ike M."/>
            <person name="Sei K."/>
        </authorList>
    </citation>
    <scope>NUCLEOTIDE SEQUENCE [LARGE SCALE GENOMIC DNA]</scope>
    <source>
        <strain evidence="2 3">JCM 14343</strain>
    </source>
</reference>
<feature type="compositionally biased region" description="Basic residues" evidence="1">
    <location>
        <begin position="249"/>
        <end position="278"/>
    </location>
</feature>
<protein>
    <submittedName>
        <fullName evidence="2">Basic proline-rich protein</fullName>
    </submittedName>
</protein>
<keyword evidence="3" id="KW-1185">Reference proteome</keyword>
<feature type="compositionally biased region" description="Basic residues" evidence="1">
    <location>
        <begin position="222"/>
        <end position="232"/>
    </location>
</feature>
<organism evidence="2 3">
    <name type="scientific">Rhodococcus aetherivorans</name>
    <dbReference type="NCBI Taxonomy" id="191292"/>
    <lineage>
        <taxon>Bacteria</taxon>
        <taxon>Bacillati</taxon>
        <taxon>Actinomycetota</taxon>
        <taxon>Actinomycetes</taxon>
        <taxon>Mycobacteriales</taxon>
        <taxon>Nocardiaceae</taxon>
        <taxon>Rhodococcus</taxon>
    </lineage>
</organism>